<evidence type="ECO:0000256" key="4">
    <source>
        <dbReference type="PROSITE-ProRule" id="PRU00500"/>
    </source>
</evidence>
<keyword evidence="8" id="KW-1185">Reference proteome</keyword>
<dbReference type="CDD" id="cd00191">
    <property type="entry name" value="TY"/>
    <property type="match status" value="1"/>
</dbReference>
<evidence type="ECO:0000256" key="1">
    <source>
        <dbReference type="ARBA" id="ARBA00022690"/>
    </source>
</evidence>
<dbReference type="SUPFAM" id="SSF57610">
    <property type="entry name" value="Thyroglobulin type-1 domain"/>
    <property type="match status" value="1"/>
</dbReference>
<evidence type="ECO:0000256" key="3">
    <source>
        <dbReference type="ARBA" id="ARBA00023157"/>
    </source>
</evidence>
<name>A0A8J4Y1U9_CHIOP</name>
<comment type="caution">
    <text evidence="4">Lacks conserved residue(s) required for the propagation of feature annotation.</text>
</comment>
<gene>
    <name evidence="7" type="primary">VKTB</name>
    <name evidence="7" type="ORF">GWK47_011537</name>
</gene>
<dbReference type="Pfam" id="PF00014">
    <property type="entry name" value="Kunitz_BPTI"/>
    <property type="match status" value="1"/>
</dbReference>
<dbReference type="InterPro" id="IPR036857">
    <property type="entry name" value="Thyroglobulin_1_sf"/>
</dbReference>
<evidence type="ECO:0000259" key="5">
    <source>
        <dbReference type="PROSITE" id="PS50279"/>
    </source>
</evidence>
<reference evidence="7" key="1">
    <citation type="submission" date="2020-07" db="EMBL/GenBank/DDBJ databases">
        <title>The High-quality genome of the commercially important snow crab, Chionoecetes opilio.</title>
        <authorList>
            <person name="Jeong J.-H."/>
            <person name="Ryu S."/>
        </authorList>
    </citation>
    <scope>NUCLEOTIDE SEQUENCE</scope>
    <source>
        <strain evidence="7">MADBK_172401_WGS</strain>
        <tissue evidence="7">Digestive gland</tissue>
    </source>
</reference>
<organism evidence="7 8">
    <name type="scientific">Chionoecetes opilio</name>
    <name type="common">Atlantic snow crab</name>
    <name type="synonym">Cancer opilio</name>
    <dbReference type="NCBI Taxonomy" id="41210"/>
    <lineage>
        <taxon>Eukaryota</taxon>
        <taxon>Metazoa</taxon>
        <taxon>Ecdysozoa</taxon>
        <taxon>Arthropoda</taxon>
        <taxon>Crustacea</taxon>
        <taxon>Multicrustacea</taxon>
        <taxon>Malacostraca</taxon>
        <taxon>Eumalacostraca</taxon>
        <taxon>Eucarida</taxon>
        <taxon>Decapoda</taxon>
        <taxon>Pleocyemata</taxon>
        <taxon>Brachyura</taxon>
        <taxon>Eubrachyura</taxon>
        <taxon>Majoidea</taxon>
        <taxon>Majidae</taxon>
        <taxon>Chionoecetes</taxon>
    </lineage>
</organism>
<dbReference type="GO" id="GO:0005615">
    <property type="term" value="C:extracellular space"/>
    <property type="evidence" value="ECO:0007669"/>
    <property type="project" value="TreeGrafter"/>
</dbReference>
<dbReference type="GO" id="GO:0004867">
    <property type="term" value="F:serine-type endopeptidase inhibitor activity"/>
    <property type="evidence" value="ECO:0007669"/>
    <property type="project" value="UniProtKB-KW"/>
</dbReference>
<dbReference type="Gene3D" id="4.10.800.10">
    <property type="entry name" value="Thyroglobulin type-1"/>
    <property type="match status" value="1"/>
</dbReference>
<feature type="disulfide bond" evidence="4">
    <location>
        <begin position="164"/>
        <end position="183"/>
    </location>
</feature>
<comment type="caution">
    <text evidence="7">The sequence shown here is derived from an EMBL/GenBank/DDBJ whole genome shotgun (WGS) entry which is preliminary data.</text>
</comment>
<dbReference type="Gene3D" id="4.10.410.10">
    <property type="entry name" value="Pancreatic trypsin inhibitor Kunitz domain"/>
    <property type="match status" value="1"/>
</dbReference>
<evidence type="ECO:0000259" key="6">
    <source>
        <dbReference type="PROSITE" id="PS51162"/>
    </source>
</evidence>
<feature type="domain" description="Thyroglobulin type-1" evidence="6">
    <location>
        <begin position="161"/>
        <end position="233"/>
    </location>
</feature>
<dbReference type="SUPFAM" id="SSF57362">
    <property type="entry name" value="BPTI-like"/>
    <property type="match status" value="1"/>
</dbReference>
<protein>
    <submittedName>
        <fullName evidence="7">U-actitoxin-Avd3n</fullName>
    </submittedName>
</protein>
<keyword evidence="3 4" id="KW-1015">Disulfide bond</keyword>
<dbReference type="Pfam" id="PF00086">
    <property type="entry name" value="Thyroglobulin_1"/>
    <property type="match status" value="1"/>
</dbReference>
<dbReference type="InterPro" id="IPR036880">
    <property type="entry name" value="Kunitz_BPTI_sf"/>
</dbReference>
<proteinExistence type="predicted"/>
<dbReference type="SMART" id="SM00131">
    <property type="entry name" value="KU"/>
    <property type="match status" value="1"/>
</dbReference>
<dbReference type="PANTHER" id="PTHR10083">
    <property type="entry name" value="KUNITZ-TYPE PROTEASE INHIBITOR-RELATED"/>
    <property type="match status" value="1"/>
</dbReference>
<dbReference type="InterPro" id="IPR050098">
    <property type="entry name" value="TFPI/VKTCI-like"/>
</dbReference>
<evidence type="ECO:0000313" key="8">
    <source>
        <dbReference type="Proteomes" id="UP000770661"/>
    </source>
</evidence>
<keyword evidence="1" id="KW-0646">Protease inhibitor</keyword>
<dbReference type="CDD" id="cd00109">
    <property type="entry name" value="Kunitz-type"/>
    <property type="match status" value="1"/>
</dbReference>
<evidence type="ECO:0000313" key="7">
    <source>
        <dbReference type="EMBL" id="KAG0715604.1"/>
    </source>
</evidence>
<feature type="domain" description="BPTI/Kunitz inhibitor" evidence="5">
    <location>
        <begin position="1"/>
        <end position="43"/>
    </location>
</feature>
<dbReference type="PROSITE" id="PS00280">
    <property type="entry name" value="BPTI_KUNITZ_1"/>
    <property type="match status" value="1"/>
</dbReference>
<dbReference type="InterPro" id="IPR000716">
    <property type="entry name" value="Thyroglobulin_1"/>
</dbReference>
<dbReference type="PRINTS" id="PR00759">
    <property type="entry name" value="BASICPTASE"/>
</dbReference>
<dbReference type="AlphaFoldDB" id="A0A8J4Y1U9"/>
<dbReference type="InterPro" id="IPR020901">
    <property type="entry name" value="Prtase_inh_Kunz-CS"/>
</dbReference>
<evidence type="ECO:0000256" key="2">
    <source>
        <dbReference type="ARBA" id="ARBA00022900"/>
    </source>
</evidence>
<dbReference type="PROSITE" id="PS51162">
    <property type="entry name" value="THYROGLOBULIN_1_2"/>
    <property type="match status" value="1"/>
</dbReference>
<dbReference type="EMBL" id="JACEEZ010019554">
    <property type="protein sequence ID" value="KAG0715604.1"/>
    <property type="molecule type" value="Genomic_DNA"/>
</dbReference>
<keyword evidence="2" id="KW-0722">Serine protease inhibitor</keyword>
<dbReference type="OrthoDB" id="196393at2759"/>
<dbReference type="PANTHER" id="PTHR10083:SF374">
    <property type="entry name" value="BPTI_KUNITZ INHIBITOR DOMAIN-CONTAINING PROTEIN"/>
    <property type="match status" value="1"/>
</dbReference>
<sequence>MCSGGEARWYYNTDTRKCEPFLFSGCGGNGNNFRSKTQCEARCPDLVLCPYWSAASMEPVPCTRSIACRNQTCHGHLNAVCRADPCTCSATFVDEQEQPLTCLIPTDPPKTRLTFTFEEDSSTSEGQQGQEYGGREDELQELKDIHETGPVTIYLEGEPTLTRCQLLQQHLQASNSLKYVAQCDEEGRFIPTQCYTPGVSLEGQLEDPKCWCVDETGHKTQPTAYFTRGERQCGKLTLWECSLNIRSLERSDQ</sequence>
<accession>A0A8J4Y1U9</accession>
<dbReference type="PROSITE" id="PS50279">
    <property type="entry name" value="BPTI_KUNITZ_2"/>
    <property type="match status" value="1"/>
</dbReference>
<dbReference type="Proteomes" id="UP000770661">
    <property type="component" value="Unassembled WGS sequence"/>
</dbReference>
<dbReference type="InterPro" id="IPR002223">
    <property type="entry name" value="Kunitz_BPTI"/>
</dbReference>